<dbReference type="HOGENOM" id="CLU_808290_0_0_9"/>
<dbReference type="Proteomes" id="UP000004633">
    <property type="component" value="Unassembled WGS sequence"/>
</dbReference>
<keyword evidence="2" id="KW-0808">Transferase</keyword>
<evidence type="ECO:0000313" key="3">
    <source>
        <dbReference type="Proteomes" id="UP000004633"/>
    </source>
</evidence>
<comment type="caution">
    <text evidence="2">The sequence shown here is derived from an EMBL/GenBank/DDBJ whole genome shotgun (WGS) entry which is preliminary data.</text>
</comment>
<name>E7N3R7_9FIRM</name>
<keyword evidence="3" id="KW-1185">Reference proteome</keyword>
<dbReference type="AlphaFoldDB" id="E7N3R7"/>
<dbReference type="EMBL" id="AECV01000035">
    <property type="protein sequence ID" value="EFW29252.1"/>
    <property type="molecule type" value="Genomic_DNA"/>
</dbReference>
<protein>
    <submittedName>
        <fullName evidence="2">Glycosyltransferase, group 1 family protein</fullName>
        <ecNumber evidence="2">2.4.-.-</ecNumber>
    </submittedName>
</protein>
<dbReference type="STRING" id="749551.HMPREF9555_01657"/>
<evidence type="ECO:0000313" key="2">
    <source>
        <dbReference type="EMBL" id="EFW29252.1"/>
    </source>
</evidence>
<organism evidence="2 3">
    <name type="scientific">Selenomonas artemidis F0399</name>
    <dbReference type="NCBI Taxonomy" id="749551"/>
    <lineage>
        <taxon>Bacteria</taxon>
        <taxon>Bacillati</taxon>
        <taxon>Bacillota</taxon>
        <taxon>Negativicutes</taxon>
        <taxon>Selenomonadales</taxon>
        <taxon>Selenomonadaceae</taxon>
        <taxon>Selenomonas</taxon>
    </lineage>
</organism>
<gene>
    <name evidence="2" type="ORF">HMPREF9555_01657</name>
</gene>
<dbReference type="InterPro" id="IPR055259">
    <property type="entry name" value="YkvP/CgeB_Glyco_trans-like"/>
</dbReference>
<dbReference type="SUPFAM" id="SSF53756">
    <property type="entry name" value="UDP-Glycosyltransferase/glycogen phosphorylase"/>
    <property type="match status" value="1"/>
</dbReference>
<reference evidence="2 3" key="1">
    <citation type="submission" date="2010-08" db="EMBL/GenBank/DDBJ databases">
        <authorList>
            <person name="Weinstock G."/>
            <person name="Sodergren E."/>
            <person name="Clifton S."/>
            <person name="Fulton L."/>
            <person name="Fulton B."/>
            <person name="Courtney L."/>
            <person name="Fronick C."/>
            <person name="Harrison M."/>
            <person name="Strong C."/>
            <person name="Farmer C."/>
            <person name="Delahaunty K."/>
            <person name="Markovic C."/>
            <person name="Hall O."/>
            <person name="Minx P."/>
            <person name="Tomlinson C."/>
            <person name="Mitreva M."/>
            <person name="Hou S."/>
            <person name="Chen J."/>
            <person name="Wollam A."/>
            <person name="Pepin K.H."/>
            <person name="Johnson M."/>
            <person name="Bhonagiri V."/>
            <person name="Zhang X."/>
            <person name="Suruliraj S."/>
            <person name="Warren W."/>
            <person name="Chinwalla A."/>
            <person name="Mardis E.R."/>
            <person name="Wilson R.K."/>
        </authorList>
    </citation>
    <scope>NUCLEOTIDE SEQUENCE [LARGE SCALE GENOMIC DNA]</scope>
    <source>
        <strain evidence="2 3">F0399</strain>
    </source>
</reference>
<feature type="domain" description="Spore protein YkvP/CgeB glycosyl transferase-like" evidence="1">
    <location>
        <begin position="161"/>
        <end position="290"/>
    </location>
</feature>
<dbReference type="GO" id="GO:0016757">
    <property type="term" value="F:glycosyltransferase activity"/>
    <property type="evidence" value="ECO:0007669"/>
    <property type="project" value="UniProtKB-KW"/>
</dbReference>
<evidence type="ECO:0000259" key="1">
    <source>
        <dbReference type="Pfam" id="PF13524"/>
    </source>
</evidence>
<proteinExistence type="predicted"/>
<sequence>MQAVGAVTLHGCTGGTGDRLPIITLGKEENSLILIQRQVYLNTSGQAELFALSTARGNVLLHEMDDHPSVVRELEETNYFSFRAVSAIQISTTPLADILREFNPHVLLLENQLAELPAQRRYTRGTDHVTVFFGALNRGADWAPLMDALNEVIRVHGERLSFLVTGDRAFYDELRTSRKEFIWGEKDGDPVASYADYTAALHRADIALLPLGDTVFNRAKSDLKFIEAAGHGAAVLASPTVYARTLCDGETGLIYRDVRDFVEKLTLLVTNDDLRIRLAENAYRYVARHRLITQHVESYIAAYRDLFARREELERDRWERMERYFTDLLP</sequence>
<dbReference type="Gene3D" id="3.40.50.2000">
    <property type="entry name" value="Glycogen Phosphorylase B"/>
    <property type="match status" value="1"/>
</dbReference>
<dbReference type="Pfam" id="PF13524">
    <property type="entry name" value="Glyco_trans_1_2"/>
    <property type="match status" value="1"/>
</dbReference>
<keyword evidence="2" id="KW-0328">Glycosyltransferase</keyword>
<accession>E7N3R7</accession>
<dbReference type="EC" id="2.4.-.-" evidence="2"/>